<dbReference type="InterPro" id="IPR011050">
    <property type="entry name" value="Pectin_lyase_fold/virulence"/>
</dbReference>
<protein>
    <submittedName>
        <fullName evidence="2">Uncharacterized protein</fullName>
    </submittedName>
</protein>
<dbReference type="EMBL" id="ARZY01000028">
    <property type="protein sequence ID" value="EWH09183.1"/>
    <property type="molecule type" value="Genomic_DNA"/>
</dbReference>
<comment type="caution">
    <text evidence="2">The sequence shown here is derived from an EMBL/GenBank/DDBJ whole genome shotgun (WGS) entry which is preliminary data.</text>
</comment>
<dbReference type="PANTHER" id="PTHR36453:SF1">
    <property type="entry name" value="RIGHT HANDED BETA HELIX DOMAIN-CONTAINING PROTEIN"/>
    <property type="match status" value="1"/>
</dbReference>
<name>W7QMP4_9ALTE</name>
<evidence type="ECO:0000256" key="1">
    <source>
        <dbReference type="SAM" id="SignalP"/>
    </source>
</evidence>
<sequence>MYYKATIKKYHNTLLAIALSAFACDLVAKDIYVTKTGNDSNNGSQSSPYLTLSKAASEAVAGDTVYIGGGVYQETLTPSHSGSENNPITFTAIEGEKVVISAMQALNNWRLDSGDIYVTDVDWDLGQQNFVMQGETAMDLARWPNNIDGDPFTQNSLRNTGGSAPEQINNAYLDYSAGIPQVNWQEGGSLYFYGDKPGSGWTTWRAFITDSTATRVYFDLDKNPAWIRTFHAPGDKGDFFLQGVKGALDYQNEWYFDSKNKQLFVQLPGGAKPTDGQVSMRKRTKAINLAGRNYIHIKNLAVFGGSIELTDNASNNLIYGVKSLYGNYTLGVVRGFNSGNQSIMVKGANNRIEKSEIGFGSGSGIYDSGTNTQIVNNYIHDFNYLGDYDAIINARGGDGTQVIGNTITRAGRDAIQSVNNNTQYAYNDVSYSNLIADDCGLFYTLGGPRNSTIHHNWFHDAYSSGSKKKATGIYLDNDTSGVDVHHNVIWNTEWSNIQINWNGKDINIFNNTLLNGETVMGAWHKEGTQFSNVKVWNNLSDNNAWEPQSDKQNNLTLTANQQPFVDADNGDFRLKTGSAPVDAGREINLFTTDVTDGKPDIGAYELGGLQANWRAGIDWEIKLGPTGLGCYGLPGEDCVNPSSLVPEVKMSAPQSANEGEVLQINFELSDYASNYPVTIPLTLSGSATGSDYDWSLADIVISKGKTTSIDFELLSDELVEGDETLVINLGNALNATVVSPTSLTITIKDMTENLVEEPSSESASGGGIAFGWLLFTTIFLVGRNRPAN</sequence>
<dbReference type="PANTHER" id="PTHR36453">
    <property type="entry name" value="SECRETED PROTEIN-RELATED"/>
    <property type="match status" value="1"/>
</dbReference>
<dbReference type="PATRIC" id="fig|1328313.3.peg.2848"/>
<dbReference type="SUPFAM" id="SSF141072">
    <property type="entry name" value="CalX-like"/>
    <property type="match status" value="1"/>
</dbReference>
<dbReference type="Gene3D" id="2.160.20.10">
    <property type="entry name" value="Single-stranded right-handed beta-helix, Pectin lyase-like"/>
    <property type="match status" value="2"/>
</dbReference>
<accession>W7QMP4</accession>
<organism evidence="2 3">
    <name type="scientific">Catenovulum agarivorans DS-2</name>
    <dbReference type="NCBI Taxonomy" id="1328313"/>
    <lineage>
        <taxon>Bacteria</taxon>
        <taxon>Pseudomonadati</taxon>
        <taxon>Pseudomonadota</taxon>
        <taxon>Gammaproteobacteria</taxon>
        <taxon>Alteromonadales</taxon>
        <taxon>Alteromonadaceae</taxon>
        <taxon>Catenovulum</taxon>
    </lineage>
</organism>
<proteinExistence type="predicted"/>
<dbReference type="InterPro" id="IPR012334">
    <property type="entry name" value="Pectin_lyas_fold"/>
</dbReference>
<dbReference type="AlphaFoldDB" id="W7QMP4"/>
<dbReference type="OrthoDB" id="9763537at2"/>
<gene>
    <name evidence="2" type="ORF">DS2_13959</name>
</gene>
<reference evidence="2 3" key="1">
    <citation type="journal article" date="2014" name="Genome Announc.">
        <title>Draft Genome Sequence of the Agar-Degrading Bacterium Catenovulum sp. Strain DS-2, Isolated from Intestines of Haliotis diversicolor.</title>
        <authorList>
            <person name="Shan D."/>
            <person name="Li X."/>
            <person name="Gu Z."/>
            <person name="Wei G."/>
            <person name="Gao Z."/>
            <person name="Shao Z."/>
        </authorList>
    </citation>
    <scope>NUCLEOTIDE SEQUENCE [LARGE SCALE GENOMIC DNA]</scope>
    <source>
        <strain evidence="2 3">DS-2</strain>
    </source>
</reference>
<dbReference type="Gene3D" id="2.60.40.2030">
    <property type="match status" value="1"/>
</dbReference>
<feature type="chain" id="PRO_5004898263" evidence="1">
    <location>
        <begin position="24"/>
        <end position="788"/>
    </location>
</feature>
<evidence type="ECO:0000313" key="2">
    <source>
        <dbReference type="EMBL" id="EWH09183.1"/>
    </source>
</evidence>
<keyword evidence="3" id="KW-1185">Reference proteome</keyword>
<dbReference type="eggNOG" id="COG3420">
    <property type="taxonomic scope" value="Bacteria"/>
</dbReference>
<dbReference type="SUPFAM" id="SSF51126">
    <property type="entry name" value="Pectin lyase-like"/>
    <property type="match status" value="1"/>
</dbReference>
<dbReference type="InterPro" id="IPR006626">
    <property type="entry name" value="PbH1"/>
</dbReference>
<keyword evidence="1" id="KW-0732">Signal</keyword>
<feature type="signal peptide" evidence="1">
    <location>
        <begin position="1"/>
        <end position="23"/>
    </location>
</feature>
<evidence type="ECO:0000313" key="3">
    <source>
        <dbReference type="Proteomes" id="UP000019276"/>
    </source>
</evidence>
<dbReference type="SMART" id="SM00710">
    <property type="entry name" value="PbH1"/>
    <property type="match status" value="4"/>
</dbReference>
<dbReference type="RefSeq" id="WP_152537611.1">
    <property type="nucleotide sequence ID" value="NZ_ARZY01000028.1"/>
</dbReference>
<dbReference type="STRING" id="1328313.DS2_13959"/>
<dbReference type="InterPro" id="IPR038081">
    <property type="entry name" value="CalX-like_sf"/>
</dbReference>
<dbReference type="PROSITE" id="PS51257">
    <property type="entry name" value="PROKAR_LIPOPROTEIN"/>
    <property type="match status" value="1"/>
</dbReference>
<dbReference type="Proteomes" id="UP000019276">
    <property type="component" value="Unassembled WGS sequence"/>
</dbReference>